<sequence>MEYGILGLLVLILDVVAVIKILGSGASTGAKALWVLGILIFPLIGFIVWLLAGPRSSGRLA</sequence>
<evidence type="ECO:0000256" key="4">
    <source>
        <dbReference type="ARBA" id="ARBA00022989"/>
    </source>
</evidence>
<evidence type="ECO:0000256" key="5">
    <source>
        <dbReference type="ARBA" id="ARBA00023136"/>
    </source>
</evidence>
<keyword evidence="2" id="KW-1003">Cell membrane</keyword>
<gene>
    <name evidence="8" type="ORF">M0H32_23260</name>
</gene>
<keyword evidence="9" id="KW-1185">Reference proteome</keyword>
<feature type="domain" description="Cardiolipin synthase N-terminal" evidence="7">
    <location>
        <begin position="12"/>
        <end position="54"/>
    </location>
</feature>
<evidence type="ECO:0000256" key="6">
    <source>
        <dbReference type="SAM" id="Phobius"/>
    </source>
</evidence>
<organism evidence="8 9">
    <name type="scientific">Roseibium sediminicola</name>
    <dbReference type="NCBI Taxonomy" id="2933272"/>
    <lineage>
        <taxon>Bacteria</taxon>
        <taxon>Pseudomonadati</taxon>
        <taxon>Pseudomonadota</taxon>
        <taxon>Alphaproteobacteria</taxon>
        <taxon>Hyphomicrobiales</taxon>
        <taxon>Stappiaceae</taxon>
        <taxon>Roseibium</taxon>
    </lineage>
</organism>
<dbReference type="Proteomes" id="UP001431221">
    <property type="component" value="Unassembled WGS sequence"/>
</dbReference>
<comment type="caution">
    <text evidence="8">The sequence shown here is derived from an EMBL/GenBank/DDBJ whole genome shotgun (WGS) entry which is preliminary data.</text>
</comment>
<keyword evidence="3 6" id="KW-0812">Transmembrane</keyword>
<reference evidence="8" key="1">
    <citation type="submission" date="2022-04" db="EMBL/GenBank/DDBJ databases">
        <title>Roseibium sp. CAU 1639 isolated from mud.</title>
        <authorList>
            <person name="Kim W."/>
        </authorList>
    </citation>
    <scope>NUCLEOTIDE SEQUENCE</scope>
    <source>
        <strain evidence="8">CAU 1639</strain>
    </source>
</reference>
<feature type="transmembrane region" description="Helical" evidence="6">
    <location>
        <begin position="33"/>
        <end position="52"/>
    </location>
</feature>
<comment type="subcellular location">
    <subcellularLocation>
        <location evidence="1">Cell membrane</location>
        <topology evidence="1">Multi-pass membrane protein</topology>
    </subcellularLocation>
</comment>
<dbReference type="RefSeq" id="WP_248158070.1">
    <property type="nucleotide sequence ID" value="NZ_JALNMJ010000021.1"/>
</dbReference>
<proteinExistence type="predicted"/>
<keyword evidence="4 6" id="KW-1133">Transmembrane helix</keyword>
<dbReference type="Pfam" id="PF13396">
    <property type="entry name" value="PLDc_N"/>
    <property type="match status" value="1"/>
</dbReference>
<dbReference type="InterPro" id="IPR027379">
    <property type="entry name" value="CLS_N"/>
</dbReference>
<evidence type="ECO:0000259" key="7">
    <source>
        <dbReference type="Pfam" id="PF13396"/>
    </source>
</evidence>
<evidence type="ECO:0000313" key="9">
    <source>
        <dbReference type="Proteomes" id="UP001431221"/>
    </source>
</evidence>
<evidence type="ECO:0000313" key="8">
    <source>
        <dbReference type="EMBL" id="MCK7615096.1"/>
    </source>
</evidence>
<dbReference type="EMBL" id="JALNMJ010000021">
    <property type="protein sequence ID" value="MCK7615096.1"/>
    <property type="molecule type" value="Genomic_DNA"/>
</dbReference>
<protein>
    <submittedName>
        <fullName evidence="8">PLD nuclease N-terminal domain-containing protein</fullName>
    </submittedName>
</protein>
<name>A0ABT0H084_9HYPH</name>
<accession>A0ABT0H084</accession>
<evidence type="ECO:0000256" key="1">
    <source>
        <dbReference type="ARBA" id="ARBA00004651"/>
    </source>
</evidence>
<evidence type="ECO:0000256" key="3">
    <source>
        <dbReference type="ARBA" id="ARBA00022692"/>
    </source>
</evidence>
<evidence type="ECO:0000256" key="2">
    <source>
        <dbReference type="ARBA" id="ARBA00022475"/>
    </source>
</evidence>
<keyword evidence="5 6" id="KW-0472">Membrane</keyword>